<evidence type="ECO:0000313" key="2">
    <source>
        <dbReference type="Proteomes" id="UP000315115"/>
    </source>
</evidence>
<dbReference type="AlphaFoldDB" id="A0A510IEK2"/>
<dbReference type="EMBL" id="AP019799">
    <property type="protein sequence ID" value="BBL90680.1"/>
    <property type="molecule type" value="Genomic_DNA"/>
</dbReference>
<gene>
    <name evidence="1" type="ORF">VroAM7_33330</name>
</gene>
<proteinExistence type="predicted"/>
<name>A0A510IEK2_9VIBR</name>
<accession>A0A510IEK2</accession>
<reference evidence="2" key="1">
    <citation type="submission" date="2019-07" db="EMBL/GenBank/DDBJ databases">
        <title>Complete Genome Sequences of Vibrion rotiferianus strain AM7.</title>
        <authorList>
            <person name="Miyazaki K."/>
            <person name="Wiseschart A."/>
            <person name="Pootanakit K."/>
            <person name="Ishimori K."/>
            <person name="Kitahara K."/>
        </authorList>
    </citation>
    <scope>NUCLEOTIDE SEQUENCE [LARGE SCALE GENOMIC DNA]</scope>
    <source>
        <strain evidence="2">AM7</strain>
    </source>
</reference>
<dbReference type="RefSeq" id="WP_143693488.1">
    <property type="nucleotide sequence ID" value="NZ_AP019799.1"/>
</dbReference>
<protein>
    <submittedName>
        <fullName evidence="1">Uncharacterized protein</fullName>
    </submittedName>
</protein>
<sequence>MPYCKTALIVTEQMNTRLVLDQLAQTMFNAPCAVQCEWNPDQFAIDNGMNNIRAMVDNDRGLIMLHCRYSPYIDIGEEIVKQFAEEQGYSTESLE</sequence>
<evidence type="ECO:0000313" key="1">
    <source>
        <dbReference type="EMBL" id="BBL90680.1"/>
    </source>
</evidence>
<dbReference type="Proteomes" id="UP000315115">
    <property type="component" value="Chromosome 2"/>
</dbReference>
<organism evidence="1 2">
    <name type="scientific">Vibrio rotiferianus</name>
    <dbReference type="NCBI Taxonomy" id="190895"/>
    <lineage>
        <taxon>Bacteria</taxon>
        <taxon>Pseudomonadati</taxon>
        <taxon>Pseudomonadota</taxon>
        <taxon>Gammaproteobacteria</taxon>
        <taxon>Vibrionales</taxon>
        <taxon>Vibrionaceae</taxon>
        <taxon>Vibrio</taxon>
    </lineage>
</organism>